<evidence type="ECO:0000313" key="5">
    <source>
        <dbReference type="EMBL" id="NIY71236.1"/>
    </source>
</evidence>
<dbReference type="EMBL" id="JAATOP010000001">
    <property type="protein sequence ID" value="NIY71236.1"/>
    <property type="molecule type" value="Genomic_DNA"/>
</dbReference>
<evidence type="ECO:0000256" key="2">
    <source>
        <dbReference type="ARBA" id="ARBA00023125"/>
    </source>
</evidence>
<dbReference type="CDD" id="cd07377">
    <property type="entry name" value="WHTH_GntR"/>
    <property type="match status" value="1"/>
</dbReference>
<reference evidence="5 6" key="1">
    <citation type="submission" date="2020-03" db="EMBL/GenBank/DDBJ databases">
        <title>Bacterial isolates of synthetic phycosphere.</title>
        <authorList>
            <person name="Fu H."/>
            <person name="Moran M.A."/>
        </authorList>
    </citation>
    <scope>NUCLEOTIDE SEQUENCE [LARGE SCALE GENOMIC DNA]</scope>
    <source>
        <strain evidence="5 6">HF1</strain>
    </source>
</reference>
<keyword evidence="3" id="KW-0804">Transcription</keyword>
<keyword evidence="2" id="KW-0238">DNA-binding</keyword>
<dbReference type="PRINTS" id="PR00035">
    <property type="entry name" value="HTHGNTR"/>
</dbReference>
<dbReference type="InterPro" id="IPR036388">
    <property type="entry name" value="WH-like_DNA-bd_sf"/>
</dbReference>
<dbReference type="SMART" id="SM00345">
    <property type="entry name" value="HTH_GNTR"/>
    <property type="match status" value="1"/>
</dbReference>
<dbReference type="SUPFAM" id="SSF48008">
    <property type="entry name" value="GntR ligand-binding domain-like"/>
    <property type="match status" value="1"/>
</dbReference>
<dbReference type="Proteomes" id="UP000709466">
    <property type="component" value="Unassembled WGS sequence"/>
</dbReference>
<evidence type="ECO:0000256" key="1">
    <source>
        <dbReference type="ARBA" id="ARBA00023015"/>
    </source>
</evidence>
<dbReference type="InterPro" id="IPR011711">
    <property type="entry name" value="GntR_C"/>
</dbReference>
<evidence type="ECO:0000259" key="4">
    <source>
        <dbReference type="PROSITE" id="PS50949"/>
    </source>
</evidence>
<dbReference type="Pfam" id="PF00392">
    <property type="entry name" value="GntR"/>
    <property type="match status" value="1"/>
</dbReference>
<dbReference type="PROSITE" id="PS50949">
    <property type="entry name" value="HTH_GNTR"/>
    <property type="match status" value="1"/>
</dbReference>
<dbReference type="InterPro" id="IPR000524">
    <property type="entry name" value="Tscrpt_reg_HTH_GntR"/>
</dbReference>
<dbReference type="RefSeq" id="WP_167636116.1">
    <property type="nucleotide sequence ID" value="NZ_JAATOP010000001.1"/>
</dbReference>
<protein>
    <submittedName>
        <fullName evidence="5">Transcriptional regulator NanR</fullName>
    </submittedName>
</protein>
<evidence type="ECO:0000313" key="6">
    <source>
        <dbReference type="Proteomes" id="UP000709466"/>
    </source>
</evidence>
<organism evidence="5 6">
    <name type="scientific">Marivivens donghaensis</name>
    <dbReference type="NCBI Taxonomy" id="1699413"/>
    <lineage>
        <taxon>Bacteria</taxon>
        <taxon>Pseudomonadati</taxon>
        <taxon>Pseudomonadota</taxon>
        <taxon>Alphaproteobacteria</taxon>
        <taxon>Rhodobacterales</taxon>
        <taxon>Paracoccaceae</taxon>
        <taxon>Marivivens group</taxon>
        <taxon>Marivivens</taxon>
    </lineage>
</organism>
<sequence length="242" mass="27303">MIPTANKKADADKIVRRKLSDQVLDKLREMILSREIRPGDFMPSERALMERFGVGRPAVREALQSLHNSGLISINHGERSRVNAIDAGTVLSQSDEVARMVLSAAPANLEHLKHARQMFELGMVRVAAQKASAEDIADLRAILEEQKALRDDPTAFIEADMRFHTRLAEMTENPIIVSVSQAMLSWLFEYHVNLLHWSGKEDVTLAEHEELINQIEKHDVTTAVETMARHLERSANVFEPKP</sequence>
<dbReference type="Gene3D" id="1.20.120.530">
    <property type="entry name" value="GntR ligand-binding domain-like"/>
    <property type="match status" value="1"/>
</dbReference>
<dbReference type="PANTHER" id="PTHR43537:SF5">
    <property type="entry name" value="UXU OPERON TRANSCRIPTIONAL REGULATOR"/>
    <property type="match status" value="1"/>
</dbReference>
<dbReference type="PANTHER" id="PTHR43537">
    <property type="entry name" value="TRANSCRIPTIONAL REGULATOR, GNTR FAMILY"/>
    <property type="match status" value="1"/>
</dbReference>
<gene>
    <name evidence="5" type="primary">nanR</name>
    <name evidence="5" type="ORF">HCZ30_02170</name>
</gene>
<keyword evidence="1" id="KW-0805">Transcription regulation</keyword>
<dbReference type="InterPro" id="IPR036390">
    <property type="entry name" value="WH_DNA-bd_sf"/>
</dbReference>
<dbReference type="SUPFAM" id="SSF46785">
    <property type="entry name" value="Winged helix' DNA-binding domain"/>
    <property type="match status" value="1"/>
</dbReference>
<dbReference type="Pfam" id="PF07729">
    <property type="entry name" value="FCD"/>
    <property type="match status" value="1"/>
</dbReference>
<evidence type="ECO:0000256" key="3">
    <source>
        <dbReference type="ARBA" id="ARBA00023163"/>
    </source>
</evidence>
<feature type="domain" description="HTH gntR-type" evidence="4">
    <location>
        <begin position="17"/>
        <end position="85"/>
    </location>
</feature>
<dbReference type="SMART" id="SM00895">
    <property type="entry name" value="FCD"/>
    <property type="match status" value="1"/>
</dbReference>
<comment type="caution">
    <text evidence="5">The sequence shown here is derived from an EMBL/GenBank/DDBJ whole genome shotgun (WGS) entry which is preliminary data.</text>
</comment>
<dbReference type="Gene3D" id="1.10.10.10">
    <property type="entry name" value="Winged helix-like DNA-binding domain superfamily/Winged helix DNA-binding domain"/>
    <property type="match status" value="1"/>
</dbReference>
<dbReference type="NCBIfam" id="NF003011">
    <property type="entry name" value="PRK03837.1"/>
    <property type="match status" value="1"/>
</dbReference>
<accession>A0ABX0VVF5</accession>
<keyword evidence="6" id="KW-1185">Reference proteome</keyword>
<name>A0ABX0VVF5_9RHOB</name>
<proteinExistence type="predicted"/>
<dbReference type="InterPro" id="IPR008920">
    <property type="entry name" value="TF_FadR/GntR_C"/>
</dbReference>